<organism evidence="3 4">
    <name type="scientific">Syntrophomonas wolfei subsp. wolfei (strain DSM 2245B / Goettingen)</name>
    <dbReference type="NCBI Taxonomy" id="335541"/>
    <lineage>
        <taxon>Bacteria</taxon>
        <taxon>Bacillati</taxon>
        <taxon>Bacillota</taxon>
        <taxon>Clostridia</taxon>
        <taxon>Eubacteriales</taxon>
        <taxon>Syntrophomonadaceae</taxon>
        <taxon>Syntrophomonas</taxon>
    </lineage>
</organism>
<dbReference type="eggNOG" id="COG1408">
    <property type="taxonomic scope" value="Bacteria"/>
</dbReference>
<dbReference type="CDD" id="cd07385">
    <property type="entry name" value="MPP_YkuE_C"/>
    <property type="match status" value="1"/>
</dbReference>
<reference evidence="4" key="1">
    <citation type="journal article" date="2010" name="Environ. Microbiol.">
        <title>The genome of Syntrophomonas wolfei: new insights into syntrophic metabolism and biohydrogen production.</title>
        <authorList>
            <person name="Sieber J.R."/>
            <person name="Sims D.R."/>
            <person name="Han C."/>
            <person name="Kim E."/>
            <person name="Lykidis A."/>
            <person name="Lapidus A.L."/>
            <person name="McDonnald E."/>
            <person name="Rohlin L."/>
            <person name="Culley D.E."/>
            <person name="Gunsalus R."/>
            <person name="McInerney M.J."/>
        </authorList>
    </citation>
    <scope>NUCLEOTIDE SEQUENCE [LARGE SCALE GENOMIC DNA]</scope>
    <source>
        <strain evidence="4">DSM 2245B / Goettingen</strain>
    </source>
</reference>
<dbReference type="AlphaFoldDB" id="Q0AVW2"/>
<dbReference type="KEGG" id="swo:Swol_1844"/>
<dbReference type="RefSeq" id="WP_011641237.1">
    <property type="nucleotide sequence ID" value="NC_008346.1"/>
</dbReference>
<proteinExistence type="predicted"/>
<feature type="domain" description="Calcineurin-like phosphoesterase" evidence="2">
    <location>
        <begin position="163"/>
        <end position="324"/>
    </location>
</feature>
<evidence type="ECO:0000256" key="1">
    <source>
        <dbReference type="SAM" id="Phobius"/>
    </source>
</evidence>
<dbReference type="EMBL" id="CP000448">
    <property type="protein sequence ID" value="ABI69142.1"/>
    <property type="molecule type" value="Genomic_DNA"/>
</dbReference>
<keyword evidence="1" id="KW-0472">Membrane</keyword>
<feature type="transmembrane region" description="Helical" evidence="1">
    <location>
        <begin position="12"/>
        <end position="33"/>
    </location>
</feature>
<evidence type="ECO:0000313" key="4">
    <source>
        <dbReference type="Proteomes" id="UP000001968"/>
    </source>
</evidence>
<sequence length="394" mass="45312">MHGEMAGNMRIAVIAVFLLLWGSLNFYIAWRGWQYFGSHILNYRILYWVMLVFLSASYFLGRWGNHHYPGQVSNCLIWIGSYWMAFFLYALLITVLLDLIKYLDKLWGFLPAFIHNSSSIIALLLIFSLIAGLFYGTFNANRPVLRQYQVNIPKEAGIRKDLHIVMLSDIHLGNIVGRNRLSRLVDRINLMQPEMVLLVGDIIDGDIRPFEEQKMAGLLRSVKAPQGVFAVLGNHEYLGGQYQELVAALESCGVTVLRDQYHLLDNFYLVGRDDKMSRLRKPLKELMLGVNCHYPVILMDHNPIDIEESHLNQVDLHLSGHSHAGQLFPLNFITRNIFILHRGYLRQDNMQIIVSNGFGTWGPPIRIGNRPEIVEIFIHFGEAEQLPPHNSFRE</sequence>
<dbReference type="PANTHER" id="PTHR31302">
    <property type="entry name" value="TRANSMEMBRANE PROTEIN WITH METALLOPHOSPHOESTERASE DOMAIN-RELATED"/>
    <property type="match status" value="1"/>
</dbReference>
<evidence type="ECO:0000259" key="2">
    <source>
        <dbReference type="Pfam" id="PF00149"/>
    </source>
</evidence>
<dbReference type="Gene3D" id="3.60.21.10">
    <property type="match status" value="1"/>
</dbReference>
<dbReference type="InterPro" id="IPR029052">
    <property type="entry name" value="Metallo-depent_PP-like"/>
</dbReference>
<keyword evidence="4" id="KW-1185">Reference proteome</keyword>
<dbReference type="HOGENOM" id="CLU_025443_0_0_9"/>
<dbReference type="InterPro" id="IPR051158">
    <property type="entry name" value="Metallophosphoesterase_sf"/>
</dbReference>
<feature type="transmembrane region" description="Helical" evidence="1">
    <location>
        <begin position="120"/>
        <end position="138"/>
    </location>
</feature>
<keyword evidence="1" id="KW-1133">Transmembrane helix</keyword>
<name>Q0AVW2_SYNWW</name>
<feature type="transmembrane region" description="Helical" evidence="1">
    <location>
        <begin position="45"/>
        <end position="63"/>
    </location>
</feature>
<dbReference type="Proteomes" id="UP000001968">
    <property type="component" value="Chromosome"/>
</dbReference>
<evidence type="ECO:0000313" key="3">
    <source>
        <dbReference type="EMBL" id="ABI69142.1"/>
    </source>
</evidence>
<dbReference type="InterPro" id="IPR004843">
    <property type="entry name" value="Calcineurin-like_PHP"/>
</dbReference>
<feature type="transmembrane region" description="Helical" evidence="1">
    <location>
        <begin position="75"/>
        <end position="100"/>
    </location>
</feature>
<dbReference type="PANTHER" id="PTHR31302:SF0">
    <property type="entry name" value="TRANSMEMBRANE PROTEIN WITH METALLOPHOSPHOESTERASE DOMAIN"/>
    <property type="match status" value="1"/>
</dbReference>
<gene>
    <name evidence="3" type="ordered locus">Swol_1844</name>
</gene>
<dbReference type="GO" id="GO:0016787">
    <property type="term" value="F:hydrolase activity"/>
    <property type="evidence" value="ECO:0007669"/>
    <property type="project" value="InterPro"/>
</dbReference>
<keyword evidence="1" id="KW-0812">Transmembrane</keyword>
<accession>Q0AVW2</accession>
<protein>
    <recommendedName>
        <fullName evidence="2">Calcineurin-like phosphoesterase domain-containing protein</fullName>
    </recommendedName>
</protein>
<dbReference type="Pfam" id="PF00149">
    <property type="entry name" value="Metallophos"/>
    <property type="match status" value="1"/>
</dbReference>
<dbReference type="SUPFAM" id="SSF56300">
    <property type="entry name" value="Metallo-dependent phosphatases"/>
    <property type="match status" value="1"/>
</dbReference>